<dbReference type="EMBL" id="MFCR01000008">
    <property type="protein sequence ID" value="OGE18838.1"/>
    <property type="molecule type" value="Genomic_DNA"/>
</dbReference>
<dbReference type="AlphaFoldDB" id="A0A1F5IR40"/>
<comment type="caution">
    <text evidence="1">The sequence shown here is derived from an EMBL/GenBank/DDBJ whole genome shotgun (WGS) entry which is preliminary data.</text>
</comment>
<name>A0A1F5IR40_9BACT</name>
<reference evidence="1 2" key="1">
    <citation type="journal article" date="2016" name="Nat. Commun.">
        <title>Thousands of microbial genomes shed light on interconnected biogeochemical processes in an aquifer system.</title>
        <authorList>
            <person name="Anantharaman K."/>
            <person name="Brown C.T."/>
            <person name="Hug L.A."/>
            <person name="Sharon I."/>
            <person name="Castelle C.J."/>
            <person name="Probst A.J."/>
            <person name="Thomas B.C."/>
            <person name="Singh A."/>
            <person name="Wilkins M.J."/>
            <person name="Karaoz U."/>
            <person name="Brodie E.L."/>
            <person name="Williams K.H."/>
            <person name="Hubbard S.S."/>
            <person name="Banfield J.F."/>
        </authorList>
    </citation>
    <scope>NUCLEOTIDE SEQUENCE [LARGE SCALE GENOMIC DNA]</scope>
</reference>
<protein>
    <submittedName>
        <fullName evidence="1">Uncharacterized protein</fullName>
    </submittedName>
</protein>
<evidence type="ECO:0000313" key="2">
    <source>
        <dbReference type="Proteomes" id="UP000176336"/>
    </source>
</evidence>
<organism evidence="1 2">
    <name type="scientific">Candidatus Daviesbacteria bacterium RIFCSPHIGHO2_01_FULL_41_23</name>
    <dbReference type="NCBI Taxonomy" id="1797764"/>
    <lineage>
        <taxon>Bacteria</taxon>
        <taxon>Candidatus Daviesiibacteriota</taxon>
    </lineage>
</organism>
<gene>
    <name evidence="1" type="ORF">A2871_02500</name>
</gene>
<dbReference type="Proteomes" id="UP000176336">
    <property type="component" value="Unassembled WGS sequence"/>
</dbReference>
<accession>A0A1F5IR40</accession>
<evidence type="ECO:0000313" key="1">
    <source>
        <dbReference type="EMBL" id="OGE18838.1"/>
    </source>
</evidence>
<proteinExistence type="predicted"/>
<sequence>MKKSKAVTHTISIIRDRGQLTIPDSIRVLRDWASTNSAVVISSERPDEIIIRPHKKDYDWDKMWELIKRSRAIKGKGHGSAAEFLEKDRQSH</sequence>